<keyword evidence="1" id="KW-0808">Transferase</keyword>
<dbReference type="SUPFAM" id="SSF52777">
    <property type="entry name" value="CoA-dependent acyltransferases"/>
    <property type="match status" value="2"/>
</dbReference>
<dbReference type="InterPro" id="IPR023213">
    <property type="entry name" value="CAT-like_dom_sf"/>
</dbReference>
<evidence type="ECO:0000313" key="2">
    <source>
        <dbReference type="Proteomes" id="UP000605986"/>
    </source>
</evidence>
<dbReference type="OrthoDB" id="2150604at2759"/>
<dbReference type="EMBL" id="JAADJG010000416">
    <property type="protein sequence ID" value="KAF4447054.1"/>
    <property type="molecule type" value="Genomic_DNA"/>
</dbReference>
<dbReference type="InterPro" id="IPR052058">
    <property type="entry name" value="Alcohol_O-acetyltransferase"/>
</dbReference>
<protein>
    <submittedName>
        <fullName evidence="1">Alcohol acetyltransferase</fullName>
    </submittedName>
</protein>
<dbReference type="AlphaFoldDB" id="A0A8H4KDK4"/>
<dbReference type="PANTHER" id="PTHR28037:SF1">
    <property type="entry name" value="ALCOHOL O-ACETYLTRANSFERASE 1-RELATED"/>
    <property type="match status" value="1"/>
</dbReference>
<accession>A0A8H4KDK4</accession>
<dbReference type="InterPro" id="IPR010828">
    <property type="entry name" value="Atf2/Sli1-like"/>
</dbReference>
<dbReference type="Pfam" id="PF07247">
    <property type="entry name" value="AATase"/>
    <property type="match status" value="1"/>
</dbReference>
<reference evidence="1" key="1">
    <citation type="submission" date="2020-01" db="EMBL/GenBank/DDBJ databases">
        <title>Identification and distribution of gene clusters putatively required for synthesis of sphingolipid metabolism inhibitors in phylogenetically diverse species of the filamentous fungus Fusarium.</title>
        <authorList>
            <person name="Kim H.-S."/>
            <person name="Busman M."/>
            <person name="Brown D.W."/>
            <person name="Divon H."/>
            <person name="Uhlig S."/>
            <person name="Proctor R.H."/>
        </authorList>
    </citation>
    <scope>NUCLEOTIDE SEQUENCE</scope>
    <source>
        <strain evidence="1">NRRL 53441</strain>
    </source>
</reference>
<name>A0A8H4KDK4_9HYPO</name>
<dbReference type="GO" id="GO:0008080">
    <property type="term" value="F:N-acetyltransferase activity"/>
    <property type="evidence" value="ECO:0007669"/>
    <property type="project" value="TreeGrafter"/>
</dbReference>
<dbReference type="Proteomes" id="UP000605986">
    <property type="component" value="Unassembled WGS sequence"/>
</dbReference>
<gene>
    <name evidence="1" type="ORF">F53441_9353</name>
</gene>
<organism evidence="1 2">
    <name type="scientific">Fusarium austroafricanum</name>
    <dbReference type="NCBI Taxonomy" id="2364996"/>
    <lineage>
        <taxon>Eukaryota</taxon>
        <taxon>Fungi</taxon>
        <taxon>Dikarya</taxon>
        <taxon>Ascomycota</taxon>
        <taxon>Pezizomycotina</taxon>
        <taxon>Sordariomycetes</taxon>
        <taxon>Hypocreomycetidae</taxon>
        <taxon>Hypocreales</taxon>
        <taxon>Nectriaceae</taxon>
        <taxon>Fusarium</taxon>
        <taxon>Fusarium concolor species complex</taxon>
    </lineage>
</organism>
<comment type="caution">
    <text evidence="1">The sequence shown here is derived from an EMBL/GenBank/DDBJ whole genome shotgun (WGS) entry which is preliminary data.</text>
</comment>
<evidence type="ECO:0000313" key="1">
    <source>
        <dbReference type="EMBL" id="KAF4447054.1"/>
    </source>
</evidence>
<keyword evidence="2" id="KW-1185">Reference proteome</keyword>
<sequence>MQAPSVGLDKPDILRALGPAEQYSTARSYLGIYNNVCVTATYSNRHGRELRSALFSSLSAIIRKHPILSAVPVDVSSTTTHFVRLGQIELDKIVTFVENKMHPPSESMTSHILDEVLIHEHNLPFKHDNPSIPLWRITILFNPDDLSSFTLCLCFHHSIADTQSALILHEDLGYELAAVEGNVPISAVVSTPKLELVPPLESLVILPTSADFIQMQRSLGEPSQNWWNGKRQSLPVATRFSSVWLSQALFGQLRAKCKEKSVSLTAGLISLIAGAFFRLLPPEYTVIQGDCAVSLRRFLPDNTNTRSVGCYVGSLSESYHRNCFTVWGDAARTKANIDKTITGRGANTGYIV</sequence>
<dbReference type="Gene3D" id="3.30.559.10">
    <property type="entry name" value="Chloramphenicol acetyltransferase-like domain"/>
    <property type="match status" value="1"/>
</dbReference>
<dbReference type="PANTHER" id="PTHR28037">
    <property type="entry name" value="ALCOHOL O-ACETYLTRANSFERASE 1-RELATED"/>
    <property type="match status" value="1"/>
</dbReference>
<proteinExistence type="predicted"/>